<name>A0ABR2ACL9_9ROSI</name>
<dbReference type="EMBL" id="JBBPBN010000272">
    <property type="protein sequence ID" value="KAK8490857.1"/>
    <property type="molecule type" value="Genomic_DNA"/>
</dbReference>
<dbReference type="SMART" id="SM00220">
    <property type="entry name" value="S_TKc"/>
    <property type="match status" value="1"/>
</dbReference>
<feature type="domain" description="Protein kinase" evidence="1">
    <location>
        <begin position="17"/>
        <end position="275"/>
    </location>
</feature>
<proteinExistence type="predicted"/>
<gene>
    <name evidence="2" type="ORF">V6N11_055141</name>
</gene>
<dbReference type="PROSITE" id="PS50011">
    <property type="entry name" value="PROTEIN_KINASE_DOM"/>
    <property type="match status" value="1"/>
</dbReference>
<evidence type="ECO:0000259" key="1">
    <source>
        <dbReference type="PROSITE" id="PS50011"/>
    </source>
</evidence>
<evidence type="ECO:0000313" key="3">
    <source>
        <dbReference type="Proteomes" id="UP001396334"/>
    </source>
</evidence>
<dbReference type="Proteomes" id="UP001396334">
    <property type="component" value="Unassembled WGS sequence"/>
</dbReference>
<organism evidence="2 3">
    <name type="scientific">Hibiscus sabdariffa</name>
    <name type="common">roselle</name>
    <dbReference type="NCBI Taxonomy" id="183260"/>
    <lineage>
        <taxon>Eukaryota</taxon>
        <taxon>Viridiplantae</taxon>
        <taxon>Streptophyta</taxon>
        <taxon>Embryophyta</taxon>
        <taxon>Tracheophyta</taxon>
        <taxon>Spermatophyta</taxon>
        <taxon>Magnoliopsida</taxon>
        <taxon>eudicotyledons</taxon>
        <taxon>Gunneridae</taxon>
        <taxon>Pentapetalae</taxon>
        <taxon>rosids</taxon>
        <taxon>malvids</taxon>
        <taxon>Malvales</taxon>
        <taxon>Malvaceae</taxon>
        <taxon>Malvoideae</taxon>
        <taxon>Hibiscus</taxon>
    </lineage>
</organism>
<dbReference type="SUPFAM" id="SSF56112">
    <property type="entry name" value="Protein kinase-like (PK-like)"/>
    <property type="match status" value="1"/>
</dbReference>
<dbReference type="InterPro" id="IPR000719">
    <property type="entry name" value="Prot_kinase_dom"/>
</dbReference>
<dbReference type="InterPro" id="IPR008271">
    <property type="entry name" value="Ser/Thr_kinase_AS"/>
</dbReference>
<dbReference type="PIRSF" id="PIRSF000654">
    <property type="entry name" value="Integrin-linked_kinase"/>
    <property type="match status" value="1"/>
</dbReference>
<dbReference type="Pfam" id="PF00069">
    <property type="entry name" value="Pkinase"/>
    <property type="match status" value="1"/>
</dbReference>
<dbReference type="PANTHER" id="PTHR48011:SF51">
    <property type="entry name" value="PROTEIN KINASE SUPERFAMILY PROTEIN"/>
    <property type="match status" value="1"/>
</dbReference>
<reference evidence="2 3" key="1">
    <citation type="journal article" date="2024" name="G3 (Bethesda)">
        <title>Genome assembly of Hibiscus sabdariffa L. provides insights into metabolisms of medicinal natural products.</title>
        <authorList>
            <person name="Kim T."/>
        </authorList>
    </citation>
    <scope>NUCLEOTIDE SEQUENCE [LARGE SCALE GENOMIC DNA]</scope>
    <source>
        <strain evidence="2">TK-2024</strain>
        <tissue evidence="2">Old leaves</tissue>
    </source>
</reference>
<dbReference type="InterPro" id="IPR052751">
    <property type="entry name" value="Plant_MAPKKK"/>
</dbReference>
<comment type="caution">
    <text evidence="2">The sequence shown here is derived from an EMBL/GenBank/DDBJ whole genome shotgun (WGS) entry which is preliminary data.</text>
</comment>
<dbReference type="PANTHER" id="PTHR48011">
    <property type="entry name" value="CCR4-NOT TRANSCRIPTIONAL COMPLEX SUBUNIT CAF120-RELATED"/>
    <property type="match status" value="1"/>
</dbReference>
<evidence type="ECO:0000313" key="2">
    <source>
        <dbReference type="EMBL" id="KAK8490857.1"/>
    </source>
</evidence>
<keyword evidence="3" id="KW-1185">Reference proteome</keyword>
<protein>
    <recommendedName>
        <fullName evidence="1">Protein kinase domain-containing protein</fullName>
    </recommendedName>
</protein>
<dbReference type="Gene3D" id="1.10.510.10">
    <property type="entry name" value="Transferase(Phosphotransferase) domain 1"/>
    <property type="match status" value="1"/>
</dbReference>
<accession>A0ABR2ACL9</accession>
<dbReference type="PROSITE" id="PS00108">
    <property type="entry name" value="PROTEIN_KINASE_ST"/>
    <property type="match status" value="1"/>
</dbReference>
<dbReference type="InterPro" id="IPR011009">
    <property type="entry name" value="Kinase-like_dom_sf"/>
</dbReference>
<sequence>MESRPMGLFRIDQNLEFVKLENLGEGTFAVVDLVKIIKPVPALLAVKSSPSPSSSIRKECRILRNFLGCPSIVQCHGEFMTIEHDVEYENLFLEYVSGGNLLDLIYRYGGKIPESDVRRYTMMLLEGLYFVHKKGYVHCDIKPENVLVCPLDESGSCFTLKLADFGSAKEPGEQDPKRGCVRGTAPYMSPESMKHGQITGALDIWSLGCVVVEMLTGLHPWESSEDSATSNACSRDTPAIPRDISAAGTDFLKKCFDTDPHQRWTVDKLLWHPFVFS</sequence>